<dbReference type="SUPFAM" id="SSF51445">
    <property type="entry name" value="(Trans)glycosidases"/>
    <property type="match status" value="1"/>
</dbReference>
<dbReference type="Pfam" id="PF22848">
    <property type="entry name" value="ASD1_dom"/>
    <property type="match status" value="1"/>
</dbReference>
<dbReference type="AlphaFoldDB" id="A0A7W7ZAX5"/>
<comment type="caution">
    <text evidence="3">The sequence shown here is derived from an EMBL/GenBank/DDBJ whole genome shotgun (WGS) entry which is preliminary data.</text>
</comment>
<sequence length="812" mass="86950">MRKKLINSSVIGVILVASLGAWWMLKRRMRAPLLTSMMVTAPVTATAQGPTVIQVSPTILHQDVKRMGMNLGGQDFYDSQQIMKNLVDRNPGFEGLEWQTVIPCGKVTATSCTDGANNGSWPEGFLDGGNYEVITGTASGTTGTILHSTGASSQAGAVVQFAQAAKAPAAGDYIVVRKMTDGYATAGWDAQLIGGATITVESKDLPPHTAGKQAIRLKAPRGDQGATLKQYFDSTPGRSYIQLRGPYVVRFKAKGISGNKSLNVYAERPGGNGPIFRLDAPLTSEWKEYSLPFEAHEPTGAVGTVAFGITVIGGEALIDDVSLSEASSNGTAFRNDVVSALQRLQPGVLRYMDSGGNWGSNLDNMLAPEAGRKVSGYNRYFSTATDIPIGLHDFLVLCDKLGAEPWYTIQMGWSNKDVSNLMEYLGGGPSTKYGALRASLGHPEPWTKTFKTIHLEYGNEAWNTAQPGESMADANAYSDRTTKVFGLVRSSPAYTGGHFDLIANAQVVNTYLTKAILDRARGIDTLDIAPYTFTFFGDDSSTEHIFGPMFAQPQMLDTSATGIVHKQANAVATAVHPVDLAVYETNIGTTGGTASQASLDSVVPSVGAGIASIDHMLLMLRDDGIKVQNTFQLGGGTYHFNDTSGRNKDAASPVWAVVVDMGGPTNRVRPSFLAQQLANHAIRPTMLRATISGDDPMWNQPKSANDEIELSHVHELQTFAFTDGKTDTMILLNLSRTTPRVVGFEGACVPQGTVSVETLTSARITDTNERQENVKIVGRVEHDFVPGKGSLTLPPFSMTSLVAPSHGCAPKR</sequence>
<keyword evidence="1" id="KW-1133">Transmembrane helix</keyword>
<dbReference type="InterPro" id="IPR008979">
    <property type="entry name" value="Galactose-bd-like_sf"/>
</dbReference>
<dbReference type="PANTHER" id="PTHR43576:SF2">
    <property type="entry name" value="INTRACELLULAR EXO-ALPHA-L-ARABINOFURANOSIDASE 2"/>
    <property type="match status" value="1"/>
</dbReference>
<feature type="domain" description="Alpha-L-arabinofuranosidase 1 catalytic" evidence="2">
    <location>
        <begin position="380"/>
        <end position="464"/>
    </location>
</feature>
<name>A0A7W7ZAX5_9BACT</name>
<keyword evidence="1" id="KW-0812">Transmembrane</keyword>
<dbReference type="SUPFAM" id="SSF49785">
    <property type="entry name" value="Galactose-binding domain-like"/>
    <property type="match status" value="1"/>
</dbReference>
<dbReference type="RefSeq" id="WP_184214536.1">
    <property type="nucleotide sequence ID" value="NZ_JACHIP010000002.1"/>
</dbReference>
<dbReference type="PANTHER" id="PTHR43576">
    <property type="entry name" value="ALPHA-L-ARABINOFURANOSIDASE C-RELATED"/>
    <property type="match status" value="1"/>
</dbReference>
<evidence type="ECO:0000313" key="3">
    <source>
        <dbReference type="EMBL" id="MBB5056541.1"/>
    </source>
</evidence>
<evidence type="ECO:0000256" key="1">
    <source>
        <dbReference type="SAM" id="Phobius"/>
    </source>
</evidence>
<keyword evidence="4" id="KW-1185">Reference proteome</keyword>
<gene>
    <name evidence="3" type="ORF">HDF16_001226</name>
</gene>
<protein>
    <recommendedName>
        <fullName evidence="2">Alpha-L-arabinofuranosidase 1 catalytic domain-containing protein</fullName>
    </recommendedName>
</protein>
<dbReference type="Proteomes" id="UP000540989">
    <property type="component" value="Unassembled WGS sequence"/>
</dbReference>
<evidence type="ECO:0000259" key="2">
    <source>
        <dbReference type="Pfam" id="PF22848"/>
    </source>
</evidence>
<dbReference type="GO" id="GO:0000272">
    <property type="term" value="P:polysaccharide catabolic process"/>
    <property type="evidence" value="ECO:0007669"/>
    <property type="project" value="TreeGrafter"/>
</dbReference>
<accession>A0A7W7ZAX5</accession>
<keyword evidence="1" id="KW-0472">Membrane</keyword>
<dbReference type="EMBL" id="JACHIP010000002">
    <property type="protein sequence ID" value="MBB5056541.1"/>
    <property type="molecule type" value="Genomic_DNA"/>
</dbReference>
<organism evidence="3 4">
    <name type="scientific">Granulicella aggregans</name>
    <dbReference type="NCBI Taxonomy" id="474949"/>
    <lineage>
        <taxon>Bacteria</taxon>
        <taxon>Pseudomonadati</taxon>
        <taxon>Acidobacteriota</taxon>
        <taxon>Terriglobia</taxon>
        <taxon>Terriglobales</taxon>
        <taxon>Acidobacteriaceae</taxon>
        <taxon>Granulicella</taxon>
    </lineage>
</organism>
<dbReference type="Gene3D" id="3.20.20.80">
    <property type="entry name" value="Glycosidases"/>
    <property type="match status" value="1"/>
</dbReference>
<feature type="transmembrane region" description="Helical" evidence="1">
    <location>
        <begin position="6"/>
        <end position="25"/>
    </location>
</feature>
<dbReference type="InterPro" id="IPR017853">
    <property type="entry name" value="GH"/>
</dbReference>
<reference evidence="3 4" key="1">
    <citation type="submission" date="2020-08" db="EMBL/GenBank/DDBJ databases">
        <title>Genomic Encyclopedia of Type Strains, Phase IV (KMG-V): Genome sequencing to study the core and pangenomes of soil and plant-associated prokaryotes.</title>
        <authorList>
            <person name="Whitman W."/>
        </authorList>
    </citation>
    <scope>NUCLEOTIDE SEQUENCE [LARGE SCALE GENOMIC DNA]</scope>
    <source>
        <strain evidence="3 4">M8UP14</strain>
    </source>
</reference>
<proteinExistence type="predicted"/>
<dbReference type="Gene3D" id="2.60.120.260">
    <property type="entry name" value="Galactose-binding domain-like"/>
    <property type="match status" value="1"/>
</dbReference>
<evidence type="ECO:0000313" key="4">
    <source>
        <dbReference type="Proteomes" id="UP000540989"/>
    </source>
</evidence>
<dbReference type="InterPro" id="IPR055235">
    <property type="entry name" value="ASD1_cat"/>
</dbReference>